<dbReference type="Proteomes" id="UP000229816">
    <property type="component" value="Unassembled WGS sequence"/>
</dbReference>
<dbReference type="EMBL" id="PFSF01000069">
    <property type="protein sequence ID" value="PJC27882.1"/>
    <property type="molecule type" value="Genomic_DNA"/>
</dbReference>
<proteinExistence type="predicted"/>
<gene>
    <name evidence="1" type="ORF">CO054_03030</name>
</gene>
<name>A0A2M8ERZ5_9BACT</name>
<dbReference type="AlphaFoldDB" id="A0A2M8ERZ5"/>
<evidence type="ECO:0000313" key="1">
    <source>
        <dbReference type="EMBL" id="PJC27882.1"/>
    </source>
</evidence>
<accession>A0A2M8ERZ5</accession>
<sequence>MALPSKETIVSEREKFPVVERPITPEVPSEVEHVEAIAGAEISLPQPVTDDNGGVVMDNVTPQQVTITLPLTEEEMSRALHLKIIYSLRWLGEWMKRLLKIIGGKFIYKLS</sequence>
<organism evidence="1 2">
    <name type="scientific">Candidatus Shapirobacteria bacterium CG_4_9_14_0_2_um_filter_39_11</name>
    <dbReference type="NCBI Taxonomy" id="1974478"/>
    <lineage>
        <taxon>Bacteria</taxon>
        <taxon>Candidatus Shapironibacteriota</taxon>
    </lineage>
</organism>
<evidence type="ECO:0000313" key="2">
    <source>
        <dbReference type="Proteomes" id="UP000229816"/>
    </source>
</evidence>
<comment type="caution">
    <text evidence="1">The sequence shown here is derived from an EMBL/GenBank/DDBJ whole genome shotgun (WGS) entry which is preliminary data.</text>
</comment>
<protein>
    <submittedName>
        <fullName evidence="1">Uncharacterized protein</fullName>
    </submittedName>
</protein>
<reference evidence="2" key="1">
    <citation type="submission" date="2017-09" db="EMBL/GenBank/DDBJ databases">
        <title>Depth-based differentiation of microbial function through sediment-hosted aquifers and enrichment of novel symbionts in the deep terrestrial subsurface.</title>
        <authorList>
            <person name="Probst A.J."/>
            <person name="Ladd B."/>
            <person name="Jarett J.K."/>
            <person name="Geller-Mcgrath D.E."/>
            <person name="Sieber C.M.K."/>
            <person name="Emerson J.B."/>
            <person name="Anantharaman K."/>
            <person name="Thomas B.C."/>
            <person name="Malmstrom R."/>
            <person name="Stieglmeier M."/>
            <person name="Klingl A."/>
            <person name="Woyke T."/>
            <person name="Ryan C.M."/>
            <person name="Banfield J.F."/>
        </authorList>
    </citation>
    <scope>NUCLEOTIDE SEQUENCE [LARGE SCALE GENOMIC DNA]</scope>
</reference>